<proteinExistence type="predicted"/>
<dbReference type="EMBL" id="BK015072">
    <property type="protein sequence ID" value="DAD89939.1"/>
    <property type="molecule type" value="Genomic_DNA"/>
</dbReference>
<accession>A0A8S5N792</accession>
<feature type="region of interest" description="Disordered" evidence="1">
    <location>
        <begin position="1"/>
        <end position="30"/>
    </location>
</feature>
<name>A0A8S5N792_9CAUD</name>
<protein>
    <submittedName>
        <fullName evidence="2">Uncharacterized protein</fullName>
    </submittedName>
</protein>
<organism evidence="2">
    <name type="scientific">Siphoviridae sp. ctxfQ4</name>
    <dbReference type="NCBI Taxonomy" id="2826521"/>
    <lineage>
        <taxon>Viruses</taxon>
        <taxon>Duplodnaviria</taxon>
        <taxon>Heunggongvirae</taxon>
        <taxon>Uroviricota</taxon>
        <taxon>Caudoviricetes</taxon>
    </lineage>
</organism>
<reference evidence="2" key="1">
    <citation type="journal article" date="2021" name="Proc. Natl. Acad. Sci. U.S.A.">
        <title>A Catalog of Tens of Thousands of Viruses from Human Metagenomes Reveals Hidden Associations with Chronic Diseases.</title>
        <authorList>
            <person name="Tisza M.J."/>
            <person name="Buck C.B."/>
        </authorList>
    </citation>
    <scope>NUCLEOTIDE SEQUENCE</scope>
    <source>
        <strain evidence="2">CtxfQ4</strain>
    </source>
</reference>
<sequence>MIICGDSSPSYGGQAVMRHHKSSSRSTSKYAATQLGGRLVQLVA</sequence>
<evidence type="ECO:0000256" key="1">
    <source>
        <dbReference type="SAM" id="MobiDB-lite"/>
    </source>
</evidence>
<evidence type="ECO:0000313" key="2">
    <source>
        <dbReference type="EMBL" id="DAD89939.1"/>
    </source>
</evidence>